<evidence type="ECO:0000313" key="8">
    <source>
        <dbReference type="Proteomes" id="UP000799118"/>
    </source>
</evidence>
<feature type="domain" description="GRF-type" evidence="6">
    <location>
        <begin position="224"/>
        <end position="271"/>
    </location>
</feature>
<name>A0A6A4I0P0_9AGAR</name>
<evidence type="ECO:0000256" key="5">
    <source>
        <dbReference type="SAM" id="MobiDB-lite"/>
    </source>
</evidence>
<feature type="region of interest" description="Disordered" evidence="5">
    <location>
        <begin position="47"/>
        <end position="94"/>
    </location>
</feature>
<protein>
    <recommendedName>
        <fullName evidence="6">GRF-type domain-containing protein</fullName>
    </recommendedName>
</protein>
<keyword evidence="8" id="KW-1185">Reference proteome</keyword>
<dbReference type="EMBL" id="ML769421">
    <property type="protein sequence ID" value="KAE9403901.1"/>
    <property type="molecule type" value="Genomic_DNA"/>
</dbReference>
<dbReference type="OrthoDB" id="430051at2759"/>
<evidence type="ECO:0000256" key="3">
    <source>
        <dbReference type="ARBA" id="ARBA00022833"/>
    </source>
</evidence>
<evidence type="ECO:0000256" key="2">
    <source>
        <dbReference type="ARBA" id="ARBA00022771"/>
    </source>
</evidence>
<organism evidence="7 8">
    <name type="scientific">Gymnopus androsaceus JB14</name>
    <dbReference type="NCBI Taxonomy" id="1447944"/>
    <lineage>
        <taxon>Eukaryota</taxon>
        <taxon>Fungi</taxon>
        <taxon>Dikarya</taxon>
        <taxon>Basidiomycota</taxon>
        <taxon>Agaricomycotina</taxon>
        <taxon>Agaricomycetes</taxon>
        <taxon>Agaricomycetidae</taxon>
        <taxon>Agaricales</taxon>
        <taxon>Marasmiineae</taxon>
        <taxon>Omphalotaceae</taxon>
        <taxon>Gymnopus</taxon>
    </lineage>
</organism>
<feature type="region of interest" description="Disordered" evidence="5">
    <location>
        <begin position="199"/>
        <end position="220"/>
    </location>
</feature>
<feature type="region of interest" description="Disordered" evidence="5">
    <location>
        <begin position="370"/>
        <end position="393"/>
    </location>
</feature>
<reference evidence="7" key="1">
    <citation type="journal article" date="2019" name="Environ. Microbiol.">
        <title>Fungal ecological strategies reflected in gene transcription - a case study of two litter decomposers.</title>
        <authorList>
            <person name="Barbi F."/>
            <person name="Kohler A."/>
            <person name="Barry K."/>
            <person name="Baskaran P."/>
            <person name="Daum C."/>
            <person name="Fauchery L."/>
            <person name="Ihrmark K."/>
            <person name="Kuo A."/>
            <person name="LaButti K."/>
            <person name="Lipzen A."/>
            <person name="Morin E."/>
            <person name="Grigoriev I.V."/>
            <person name="Henrissat B."/>
            <person name="Lindahl B."/>
            <person name="Martin F."/>
        </authorList>
    </citation>
    <scope>NUCLEOTIDE SEQUENCE</scope>
    <source>
        <strain evidence="7">JB14</strain>
    </source>
</reference>
<dbReference type="Proteomes" id="UP000799118">
    <property type="component" value="Unassembled WGS sequence"/>
</dbReference>
<keyword evidence="2 4" id="KW-0863">Zinc-finger</keyword>
<evidence type="ECO:0000259" key="6">
    <source>
        <dbReference type="PROSITE" id="PS51999"/>
    </source>
</evidence>
<dbReference type="AlphaFoldDB" id="A0A6A4I0P0"/>
<keyword evidence="3" id="KW-0862">Zinc</keyword>
<evidence type="ECO:0000256" key="1">
    <source>
        <dbReference type="ARBA" id="ARBA00022723"/>
    </source>
</evidence>
<feature type="region of interest" description="Disordered" evidence="5">
    <location>
        <begin position="303"/>
        <end position="323"/>
    </location>
</feature>
<gene>
    <name evidence="7" type="ORF">BT96DRAFT_989883</name>
</gene>
<proteinExistence type="predicted"/>
<dbReference type="InterPro" id="IPR010666">
    <property type="entry name" value="Znf_GRF"/>
</dbReference>
<accession>A0A6A4I0P0</accession>
<dbReference type="PROSITE" id="PS51999">
    <property type="entry name" value="ZF_GRF"/>
    <property type="match status" value="1"/>
</dbReference>
<dbReference type="GO" id="GO:0008270">
    <property type="term" value="F:zinc ion binding"/>
    <property type="evidence" value="ECO:0007669"/>
    <property type="project" value="UniProtKB-KW"/>
</dbReference>
<evidence type="ECO:0000313" key="7">
    <source>
        <dbReference type="EMBL" id="KAE9403901.1"/>
    </source>
</evidence>
<keyword evidence="1" id="KW-0479">Metal-binding</keyword>
<sequence>MPLPLKAEAELAEVAEVGVVVEGEEVEVVETEEEEVVVVVVKGEVGAPSGAPIDIDSDDDSAPAPKPRSTRAKPTSAAAPKSRSTAPAKPLSRTPAANYGYQTLCRCGVPAISDIASDQSPKRYWKCGSTPPTCLFFLADDPNASSSSTRDEIPNYKCGVPAGKRAVTKDNENKGRPIWICEERSCGFFAFRDEPLPPSNSSSAIPAKRTFSNASGGDDTTCNCSRNEPALKLTSRKENANQGREFWRCAKKEGEGQWEVEVEDRLWENAKSASSLVIRQAGDYVLATSLLLSYVVVCEDCSNSDSANKKSRGFGSSGENSSQKEKNCFKPGCWSNAALVKVVEVLFGGGVEEAFTEAVVVVVEDDLQEKSKGSRGRISGLSPSHTHARNGAR</sequence>
<evidence type="ECO:0000256" key="4">
    <source>
        <dbReference type="PROSITE-ProRule" id="PRU01343"/>
    </source>
</evidence>